<evidence type="ECO:0000313" key="2">
    <source>
        <dbReference type="Ensembl" id="ENSPNAP00000007030.2"/>
    </source>
</evidence>
<reference evidence="2" key="2">
    <citation type="submission" date="2025-08" db="UniProtKB">
        <authorList>
            <consortium name="Ensembl"/>
        </authorList>
    </citation>
    <scope>IDENTIFICATION</scope>
</reference>
<dbReference type="GeneTree" id="ENSGT00940000163701"/>
<dbReference type="STRING" id="42514.ENSPNAP00000007030"/>
<dbReference type="AlphaFoldDB" id="A0A3B4C7C3"/>
<dbReference type="NCBIfam" id="TIGR01571">
    <property type="entry name" value="A_thal_Cys_rich"/>
    <property type="match status" value="1"/>
</dbReference>
<proteinExistence type="inferred from homology"/>
<evidence type="ECO:0000256" key="1">
    <source>
        <dbReference type="ARBA" id="ARBA00009024"/>
    </source>
</evidence>
<dbReference type="Pfam" id="PF04749">
    <property type="entry name" value="PLAC8"/>
    <property type="match status" value="1"/>
</dbReference>
<dbReference type="Proteomes" id="UP001501920">
    <property type="component" value="Chromosome 2"/>
</dbReference>
<name>A0A3B4C7C3_PYGNA</name>
<evidence type="ECO:0000313" key="3">
    <source>
        <dbReference type="Proteomes" id="UP001501920"/>
    </source>
</evidence>
<dbReference type="OMA" id="CTTTSEF"/>
<gene>
    <name evidence="2" type="primary">CD164</name>
</gene>
<dbReference type="Ensembl" id="ENSPNAT00000002526.2">
    <property type="protein sequence ID" value="ENSPNAP00000007030.2"/>
    <property type="gene ID" value="ENSPNAG00000032441.1"/>
</dbReference>
<keyword evidence="3" id="KW-1185">Reference proteome</keyword>
<dbReference type="InterPro" id="IPR006461">
    <property type="entry name" value="PLAC_motif_containing"/>
</dbReference>
<accession>A0A3B4C7C3</accession>
<reference evidence="2 3" key="1">
    <citation type="submission" date="2020-10" db="EMBL/GenBank/DDBJ databases">
        <title>Pygocentrus nattereri (red-bellied piranha) genome, fPygNat1, primary haplotype.</title>
        <authorList>
            <person name="Myers G."/>
            <person name="Meyer A."/>
            <person name="Karagic N."/>
            <person name="Pippel M."/>
            <person name="Winkler S."/>
            <person name="Tracey A."/>
            <person name="Wood J."/>
            <person name="Formenti G."/>
            <person name="Howe K."/>
            <person name="Fedrigo O."/>
            <person name="Jarvis E.D."/>
        </authorList>
    </citation>
    <scope>NUCLEOTIDE SEQUENCE [LARGE SCALE GENOMIC DNA]</scope>
</reference>
<protein>
    <submittedName>
        <fullName evidence="2">Uncharacterized protein</fullName>
    </submittedName>
</protein>
<dbReference type="PANTHER" id="PTHR15907">
    <property type="entry name" value="DUF614 FAMILY PROTEIN-RELATED"/>
    <property type="match status" value="1"/>
</dbReference>
<reference evidence="2" key="3">
    <citation type="submission" date="2025-09" db="UniProtKB">
        <authorList>
            <consortium name="Ensembl"/>
        </authorList>
    </citation>
    <scope>IDENTIFICATION</scope>
</reference>
<sequence>PTTNDSFPSICNFPSFTGCFAAWCFPVFACSTASDFGECCCLPILDFPCFTAQCFGSCCYTPPISTALRASVRNRYVIQGDMASDCLYATFCNVCSWCQIAREIKRRHTSFTLVNTQPTVIAPPPMMVAPQAAVMSSQSTMTSQTTVTTQVG</sequence>
<organism evidence="2 3">
    <name type="scientific">Pygocentrus nattereri</name>
    <name type="common">Red-bellied piranha</name>
    <dbReference type="NCBI Taxonomy" id="42514"/>
    <lineage>
        <taxon>Eukaryota</taxon>
        <taxon>Metazoa</taxon>
        <taxon>Chordata</taxon>
        <taxon>Craniata</taxon>
        <taxon>Vertebrata</taxon>
        <taxon>Euteleostomi</taxon>
        <taxon>Actinopterygii</taxon>
        <taxon>Neopterygii</taxon>
        <taxon>Teleostei</taxon>
        <taxon>Ostariophysi</taxon>
        <taxon>Characiformes</taxon>
        <taxon>Characoidei</taxon>
        <taxon>Pygocentrus</taxon>
    </lineage>
</organism>
<comment type="similarity">
    <text evidence="1">Belongs to the cornifelin family.</text>
</comment>